<evidence type="ECO:0000313" key="2">
    <source>
        <dbReference type="Proteomes" id="UP000095672"/>
    </source>
</evidence>
<sequence length="314" mass="35656">MVRQSEALQQKKNQGRIMADIIILAAPGMGAVDSDFAEPVFKTLREGLGEDWSRIYCDTLVCQEHLQPSIERVFEGMQKRDMEFLRARKFMLYGMAESAAQLADVQQHGGNYEKSQEAIYKVLDQASKRAGENTPVILISHSVSCVTLSNYLWDAQRPSVNHGIWRDGGPRGVHKGSARDLFLRLKTLSYWYTLGPTNPLWCAGLSRDQIQAVISETRGYRFQWKNFYHPDDLFGWPLKPLSPSYNQAVYRDYETVPLTDWRSANGGPQLGAHGGYWTAPIVHEKLLADVRELLEKQARRRVRTPARTRAAATV</sequence>
<proteinExistence type="predicted"/>
<organism evidence="1 2">
    <name type="scientific">Microbulbifer aggregans</name>
    <dbReference type="NCBI Taxonomy" id="1769779"/>
    <lineage>
        <taxon>Bacteria</taxon>
        <taxon>Pseudomonadati</taxon>
        <taxon>Pseudomonadota</taxon>
        <taxon>Gammaproteobacteria</taxon>
        <taxon>Cellvibrionales</taxon>
        <taxon>Microbulbiferaceae</taxon>
        <taxon>Microbulbifer</taxon>
    </lineage>
</organism>
<evidence type="ECO:0000313" key="1">
    <source>
        <dbReference type="EMBL" id="AOS95863.1"/>
    </source>
</evidence>
<gene>
    <name evidence="1" type="ORF">AUP74_00392</name>
</gene>
<dbReference type="Proteomes" id="UP000095672">
    <property type="component" value="Chromosome"/>
</dbReference>
<dbReference type="AlphaFoldDB" id="A0A1C9W3Z0"/>
<dbReference type="EMBL" id="CP014143">
    <property type="protein sequence ID" value="AOS95863.1"/>
    <property type="molecule type" value="Genomic_DNA"/>
</dbReference>
<dbReference type="KEGG" id="micc:AUP74_00392"/>
<keyword evidence="2" id="KW-1185">Reference proteome</keyword>
<protein>
    <submittedName>
        <fullName evidence="1">Uncharacterized protein</fullName>
    </submittedName>
</protein>
<accession>A0A1C9W3Z0</accession>
<name>A0A1C9W3Z0_9GAMM</name>
<dbReference type="PATRIC" id="fig|1769779.3.peg.391"/>
<reference evidence="2" key="1">
    <citation type="submission" date="2016-01" db="EMBL/GenBank/DDBJ databases">
        <title>Complete genome sequence of Microbulbifer sp. CCB-MM1, a halophile isolated from Matang Mangrove Forest, Perak.</title>
        <authorList>
            <person name="Moh T.H."/>
            <person name="Dinesh B."/>
            <person name="Lau N.-S."/>
            <person name="Go F."/>
            <person name="Alexander Chong S.-C."/>
        </authorList>
    </citation>
    <scope>NUCLEOTIDE SEQUENCE [LARGE SCALE GENOMIC DNA]</scope>
    <source>
        <strain evidence="2">CCB-MM1</strain>
    </source>
</reference>
<dbReference type="STRING" id="1769779.AUP74_00392"/>